<dbReference type="OrthoDB" id="7266971at2"/>
<accession>A0A317DWT3</accession>
<organism evidence="1 2">
    <name type="scientific">Zavarzinia compransoris</name>
    <dbReference type="NCBI Taxonomy" id="1264899"/>
    <lineage>
        <taxon>Bacteria</taxon>
        <taxon>Pseudomonadati</taxon>
        <taxon>Pseudomonadota</taxon>
        <taxon>Alphaproteobacteria</taxon>
        <taxon>Rhodospirillales</taxon>
        <taxon>Zavarziniaceae</taxon>
        <taxon>Zavarzinia</taxon>
    </lineage>
</organism>
<protein>
    <submittedName>
        <fullName evidence="1">Phage major tail protein, TP901-1 family</fullName>
    </submittedName>
</protein>
<dbReference type="RefSeq" id="WP_109922833.1">
    <property type="nucleotide sequence ID" value="NZ_QGLF01000005.1"/>
</dbReference>
<dbReference type="Proteomes" id="UP000246077">
    <property type="component" value="Unassembled WGS sequence"/>
</dbReference>
<dbReference type="NCBIfam" id="NF047353">
    <property type="entry name" value="tube_lmo2291"/>
    <property type="match status" value="1"/>
</dbReference>
<name>A0A317DWT3_9PROT</name>
<comment type="caution">
    <text evidence="1">The sequence shown here is derived from an EMBL/GenBank/DDBJ whole genome shotgun (WGS) entry which is preliminary data.</text>
</comment>
<keyword evidence="2" id="KW-1185">Reference proteome</keyword>
<evidence type="ECO:0000313" key="2">
    <source>
        <dbReference type="Proteomes" id="UP000246077"/>
    </source>
</evidence>
<evidence type="ECO:0000313" key="1">
    <source>
        <dbReference type="EMBL" id="PWR19149.1"/>
    </source>
</evidence>
<gene>
    <name evidence="1" type="ORF">DKG75_19545</name>
</gene>
<sequence length="134" mass="14136">MAKQRGDLFLLKVDTTGSGAYATVAGLRSTGFRARLRPVETTSKDSGGQRELLDGAGIQSFTFTGAGVFDSGAAHETVRSLFTGRTRRNWRITRGDGSTITAPCLVTALDYAGEHDGEETFSITLESAGAPAFA</sequence>
<dbReference type="PRINTS" id="PR01996">
    <property type="entry name" value="MTP1FAMILY"/>
</dbReference>
<dbReference type="InterPro" id="IPR011855">
    <property type="entry name" value="Phgtail_TP901_1"/>
</dbReference>
<dbReference type="Pfam" id="PF06199">
    <property type="entry name" value="Phage_tail_2"/>
    <property type="match status" value="1"/>
</dbReference>
<reference evidence="2" key="1">
    <citation type="submission" date="2018-05" db="EMBL/GenBank/DDBJ databases">
        <title>Zavarzinia sp. HR-AS.</title>
        <authorList>
            <person name="Lee Y."/>
            <person name="Jeon C.O."/>
        </authorList>
    </citation>
    <scope>NUCLEOTIDE SEQUENCE [LARGE SCALE GENOMIC DNA]</scope>
    <source>
        <strain evidence="2">DSM 1231</strain>
    </source>
</reference>
<dbReference type="AlphaFoldDB" id="A0A317DWT3"/>
<proteinExistence type="predicted"/>
<dbReference type="Gene3D" id="4.10.410.40">
    <property type="match status" value="1"/>
</dbReference>
<dbReference type="InterPro" id="IPR022344">
    <property type="entry name" value="GTA_major-tail"/>
</dbReference>
<dbReference type="EMBL" id="QGLF01000005">
    <property type="protein sequence ID" value="PWR19149.1"/>
    <property type="molecule type" value="Genomic_DNA"/>
</dbReference>